<reference evidence="2" key="1">
    <citation type="journal article" date="2020" name="mSystems">
        <title>Genome- and Community-Level Interaction Insights into Carbon Utilization and Element Cycling Functions of Hydrothermarchaeota in Hydrothermal Sediment.</title>
        <authorList>
            <person name="Zhou Z."/>
            <person name="Liu Y."/>
            <person name="Xu W."/>
            <person name="Pan J."/>
            <person name="Luo Z.H."/>
            <person name="Li M."/>
        </authorList>
    </citation>
    <scope>NUCLEOTIDE SEQUENCE [LARGE SCALE GENOMIC DNA]</scope>
    <source>
        <strain evidence="2">SpSt-732</strain>
    </source>
</reference>
<dbReference type="EMBL" id="DTFF01000004">
    <property type="protein sequence ID" value="HGI86870.1"/>
    <property type="molecule type" value="Genomic_DNA"/>
</dbReference>
<evidence type="ECO:0000259" key="1">
    <source>
        <dbReference type="Pfam" id="PF01878"/>
    </source>
</evidence>
<proteinExistence type="predicted"/>
<gene>
    <name evidence="2" type="ORF">ENV14_00495</name>
</gene>
<organism evidence="2">
    <name type="scientific">Ignisphaera aggregans</name>
    <dbReference type="NCBI Taxonomy" id="334771"/>
    <lineage>
        <taxon>Archaea</taxon>
        <taxon>Thermoproteota</taxon>
        <taxon>Thermoprotei</taxon>
        <taxon>Desulfurococcales</taxon>
        <taxon>Desulfurococcaceae</taxon>
        <taxon>Ignisphaera</taxon>
    </lineage>
</organism>
<dbReference type="Pfam" id="PF01878">
    <property type="entry name" value="EVE"/>
    <property type="match status" value="1"/>
</dbReference>
<evidence type="ECO:0000313" key="2">
    <source>
        <dbReference type="EMBL" id="HGI86870.1"/>
    </source>
</evidence>
<dbReference type="PANTHER" id="PTHR39661:SF1">
    <property type="entry name" value="UPF0310 PROTEIN MJECL36"/>
    <property type="match status" value="1"/>
</dbReference>
<dbReference type="PANTHER" id="PTHR39661">
    <property type="entry name" value="UPF0310 PROTEIN MJECL36"/>
    <property type="match status" value="1"/>
</dbReference>
<sequence>MSRTIAVILLVERFIYSLSMLFIRLCVAESLVAVLCRGFGMSAWIVPVSEANWEVVRRLNIYGAPENSVAPKLIRVGDYIVFYVTVKGSRVLGGKFVGVYRVVSEWFREDKPLWPDEVAENRVKYPWRIRLEPVKLGIADFRELVYKLSFIKGRKIPQAMLVGTPANMRRPIPEEDLRIILERLLQLLVP</sequence>
<dbReference type="AlphaFoldDB" id="A0A7C4FGE1"/>
<accession>A0A7C4FGE1</accession>
<feature type="domain" description="EVE" evidence="1">
    <location>
        <begin position="44"/>
        <end position="182"/>
    </location>
</feature>
<comment type="caution">
    <text evidence="2">The sequence shown here is derived from an EMBL/GenBank/DDBJ whole genome shotgun (WGS) entry which is preliminary data.</text>
</comment>
<dbReference type="Gene3D" id="3.10.590.10">
    <property type="entry name" value="ph1033 like domains"/>
    <property type="match status" value="1"/>
</dbReference>
<dbReference type="InterPro" id="IPR015947">
    <property type="entry name" value="PUA-like_sf"/>
</dbReference>
<dbReference type="InterPro" id="IPR002740">
    <property type="entry name" value="EVE_domain"/>
</dbReference>
<dbReference type="SUPFAM" id="SSF88697">
    <property type="entry name" value="PUA domain-like"/>
    <property type="match status" value="1"/>
</dbReference>
<name>A0A7C4FGE1_9CREN</name>
<protein>
    <submittedName>
        <fullName evidence="2">EVE domain-containing protein</fullName>
    </submittedName>
</protein>
<dbReference type="CDD" id="cd21132">
    <property type="entry name" value="EVE-like"/>
    <property type="match status" value="1"/>
</dbReference>